<dbReference type="GO" id="GO:0006357">
    <property type="term" value="P:regulation of transcription by RNA polymerase II"/>
    <property type="evidence" value="ECO:0007669"/>
    <property type="project" value="TreeGrafter"/>
</dbReference>
<evidence type="ECO:0000256" key="2">
    <source>
        <dbReference type="ARBA" id="ARBA00023242"/>
    </source>
</evidence>
<dbReference type="PANTHER" id="PTHR12656">
    <property type="entry name" value="BRG-1 ASSOCIATED FACTOR 250 BAF250"/>
    <property type="match status" value="1"/>
</dbReference>
<keyword evidence="6" id="KW-1185">Reference proteome</keyword>
<evidence type="ECO:0000256" key="4">
    <source>
        <dbReference type="SAM" id="Phobius"/>
    </source>
</evidence>
<dbReference type="WBParaSite" id="PSU_v2.g9540.t1">
    <property type="protein sequence ID" value="PSU_v2.g9540.t1"/>
    <property type="gene ID" value="PSU_v2.g9540"/>
</dbReference>
<dbReference type="Pfam" id="PF12031">
    <property type="entry name" value="BAF250_C"/>
    <property type="match status" value="1"/>
</dbReference>
<dbReference type="GO" id="GO:0005654">
    <property type="term" value="C:nucleoplasm"/>
    <property type="evidence" value="ECO:0007669"/>
    <property type="project" value="TreeGrafter"/>
</dbReference>
<feature type="transmembrane region" description="Helical" evidence="4">
    <location>
        <begin position="219"/>
        <end position="236"/>
    </location>
</feature>
<dbReference type="GO" id="GO:0035060">
    <property type="term" value="C:brahma complex"/>
    <property type="evidence" value="ECO:0007669"/>
    <property type="project" value="InterPro"/>
</dbReference>
<dbReference type="AlphaFoldDB" id="A0A914ZCX6"/>
<proteinExistence type="predicted"/>
<keyword evidence="4" id="KW-1133">Transmembrane helix</keyword>
<organism evidence="6 7">
    <name type="scientific">Panagrolaimus superbus</name>
    <dbReference type="NCBI Taxonomy" id="310955"/>
    <lineage>
        <taxon>Eukaryota</taxon>
        <taxon>Metazoa</taxon>
        <taxon>Ecdysozoa</taxon>
        <taxon>Nematoda</taxon>
        <taxon>Chromadorea</taxon>
        <taxon>Rhabditida</taxon>
        <taxon>Tylenchina</taxon>
        <taxon>Panagrolaimomorpha</taxon>
        <taxon>Panagrolaimoidea</taxon>
        <taxon>Panagrolaimidae</taxon>
        <taxon>Panagrolaimus</taxon>
    </lineage>
</organism>
<sequence length="245" mass="28501">MSYAERRQLGLPTEFSLKVAESTKEFVEQTSVKSEKIKFSKWETSGINKHVEYDDDVQPKELSKNIENDMDLNDEYYDHEAPLDCTLVPRPIGMFLIPDSIQTYSQLCLSWSNVIRGFSFNPVNELHLVNHHGLLRLIGRLLMLYVENGDGIKQLSRKRKHEIEEKNPSESEFEKYTTPEEDAATKIEDEKKRAAIVSTEKDDMRSYLLDIANQLRDDAFTILSFMAGSIYLIWILKYHIQFLMP</sequence>
<reference evidence="7" key="1">
    <citation type="submission" date="2022-11" db="UniProtKB">
        <authorList>
            <consortium name="WormBaseParasite"/>
        </authorList>
    </citation>
    <scope>IDENTIFICATION</scope>
</reference>
<dbReference type="GO" id="GO:0045893">
    <property type="term" value="P:positive regulation of DNA-templated transcription"/>
    <property type="evidence" value="ECO:0007669"/>
    <property type="project" value="TreeGrafter"/>
</dbReference>
<accession>A0A914ZCX6</accession>
<name>A0A914ZCX6_9BILA</name>
<dbReference type="GO" id="GO:0016514">
    <property type="term" value="C:SWI/SNF complex"/>
    <property type="evidence" value="ECO:0007669"/>
    <property type="project" value="InterPro"/>
</dbReference>
<feature type="region of interest" description="Disordered" evidence="3">
    <location>
        <begin position="161"/>
        <end position="181"/>
    </location>
</feature>
<dbReference type="InterPro" id="IPR033388">
    <property type="entry name" value="BAF250_C"/>
</dbReference>
<evidence type="ECO:0000313" key="7">
    <source>
        <dbReference type="WBParaSite" id="PSU_v2.g9540.t1"/>
    </source>
</evidence>
<feature type="domain" description="SWI/SNF-like complex subunit BAF250 C-terminal" evidence="5">
    <location>
        <begin position="105"/>
        <end position="232"/>
    </location>
</feature>
<evidence type="ECO:0000259" key="5">
    <source>
        <dbReference type="Pfam" id="PF12031"/>
    </source>
</evidence>
<dbReference type="GO" id="GO:0071565">
    <property type="term" value="C:nBAF complex"/>
    <property type="evidence" value="ECO:0007669"/>
    <property type="project" value="TreeGrafter"/>
</dbReference>
<keyword evidence="4" id="KW-0812">Transmembrane</keyword>
<dbReference type="GO" id="GO:0006338">
    <property type="term" value="P:chromatin remodeling"/>
    <property type="evidence" value="ECO:0007669"/>
    <property type="project" value="InterPro"/>
</dbReference>
<evidence type="ECO:0000256" key="3">
    <source>
        <dbReference type="SAM" id="MobiDB-lite"/>
    </source>
</evidence>
<protein>
    <submittedName>
        <fullName evidence="7">SWI/SNF-like complex subunit BAF250 C-terminal domain-containing protein</fullName>
    </submittedName>
</protein>
<dbReference type="InterPro" id="IPR021906">
    <property type="entry name" value="BAF250/Osa"/>
</dbReference>
<keyword evidence="2" id="KW-0539">Nucleus</keyword>
<dbReference type="Proteomes" id="UP000887577">
    <property type="component" value="Unplaced"/>
</dbReference>
<dbReference type="PANTHER" id="PTHR12656:SF5">
    <property type="entry name" value="TRITHORAX GROUP PROTEIN OSA"/>
    <property type="match status" value="1"/>
</dbReference>
<evidence type="ECO:0000313" key="6">
    <source>
        <dbReference type="Proteomes" id="UP000887577"/>
    </source>
</evidence>
<dbReference type="GO" id="GO:0031491">
    <property type="term" value="F:nucleosome binding"/>
    <property type="evidence" value="ECO:0007669"/>
    <property type="project" value="TreeGrafter"/>
</dbReference>
<evidence type="ECO:0000256" key="1">
    <source>
        <dbReference type="ARBA" id="ARBA00004123"/>
    </source>
</evidence>
<keyword evidence="4" id="KW-0472">Membrane</keyword>
<comment type="subcellular location">
    <subcellularLocation>
        <location evidence="1">Nucleus</location>
    </subcellularLocation>
</comment>